<proteinExistence type="predicted"/>
<dbReference type="AlphaFoldDB" id="A0A368EX78"/>
<dbReference type="InterPro" id="IPR050496">
    <property type="entry name" value="SNF2_RAD54_helicase_repair"/>
</dbReference>
<dbReference type="InterPro" id="IPR038718">
    <property type="entry name" value="SNF2-like_sf"/>
</dbReference>
<dbReference type="OrthoDB" id="448448at2759"/>
<dbReference type="EMBL" id="JOJR01020516">
    <property type="protein sequence ID" value="RCN24373.1"/>
    <property type="molecule type" value="Genomic_DNA"/>
</dbReference>
<feature type="chain" id="PRO_5016587203" description="SNF2 N-terminal domain-containing protein" evidence="1">
    <location>
        <begin position="20"/>
        <end position="82"/>
    </location>
</feature>
<evidence type="ECO:0000256" key="1">
    <source>
        <dbReference type="SAM" id="SignalP"/>
    </source>
</evidence>
<evidence type="ECO:0000259" key="2">
    <source>
        <dbReference type="Pfam" id="PF00176"/>
    </source>
</evidence>
<comment type="caution">
    <text evidence="3">The sequence shown here is derived from an EMBL/GenBank/DDBJ whole genome shotgun (WGS) entry which is preliminary data.</text>
</comment>
<dbReference type="SUPFAM" id="SSF52540">
    <property type="entry name" value="P-loop containing nucleoside triphosphate hydrolases"/>
    <property type="match status" value="1"/>
</dbReference>
<keyword evidence="1" id="KW-0732">Signal</keyword>
<reference evidence="3 4" key="1">
    <citation type="submission" date="2014-10" db="EMBL/GenBank/DDBJ databases">
        <title>Draft genome of the hookworm Ancylostoma caninum.</title>
        <authorList>
            <person name="Mitreva M."/>
        </authorList>
    </citation>
    <scope>NUCLEOTIDE SEQUENCE [LARGE SCALE GENOMIC DNA]</scope>
    <source>
        <strain evidence="3 4">Baltimore</strain>
    </source>
</reference>
<organism evidence="3 4">
    <name type="scientific">Ancylostoma caninum</name>
    <name type="common">Dog hookworm</name>
    <dbReference type="NCBI Taxonomy" id="29170"/>
    <lineage>
        <taxon>Eukaryota</taxon>
        <taxon>Metazoa</taxon>
        <taxon>Ecdysozoa</taxon>
        <taxon>Nematoda</taxon>
        <taxon>Chromadorea</taxon>
        <taxon>Rhabditida</taxon>
        <taxon>Rhabditina</taxon>
        <taxon>Rhabditomorpha</taxon>
        <taxon>Strongyloidea</taxon>
        <taxon>Ancylostomatidae</taxon>
        <taxon>Ancylostomatinae</taxon>
        <taxon>Ancylostoma</taxon>
    </lineage>
</organism>
<sequence length="82" mass="9512">MVCWKVYFPLLKVIAFLRALDESQKQDNYMNFKGLGPCLIICPSTLLRQWVGEIHQWMPRCRVAVFHGSGNFKGTKRALINK</sequence>
<dbReference type="GO" id="GO:0005524">
    <property type="term" value="F:ATP binding"/>
    <property type="evidence" value="ECO:0007669"/>
    <property type="project" value="InterPro"/>
</dbReference>
<evidence type="ECO:0000313" key="3">
    <source>
        <dbReference type="EMBL" id="RCN24373.1"/>
    </source>
</evidence>
<gene>
    <name evidence="3" type="ORF">ANCCAN_29931</name>
</gene>
<dbReference type="STRING" id="29170.A0A368EX78"/>
<accession>A0A368EX78</accession>
<dbReference type="InterPro" id="IPR027417">
    <property type="entry name" value="P-loop_NTPase"/>
</dbReference>
<feature type="domain" description="SNF2 N-terminal" evidence="2">
    <location>
        <begin position="11"/>
        <end position="71"/>
    </location>
</feature>
<dbReference type="PANTHER" id="PTHR45629:SF7">
    <property type="entry name" value="DNA EXCISION REPAIR PROTEIN ERCC-6-RELATED"/>
    <property type="match status" value="1"/>
</dbReference>
<dbReference type="GO" id="GO:0006283">
    <property type="term" value="P:transcription-coupled nucleotide-excision repair"/>
    <property type="evidence" value="ECO:0007669"/>
    <property type="project" value="TreeGrafter"/>
</dbReference>
<name>A0A368EX78_ANCCA</name>
<evidence type="ECO:0000313" key="4">
    <source>
        <dbReference type="Proteomes" id="UP000252519"/>
    </source>
</evidence>
<dbReference type="Proteomes" id="UP000252519">
    <property type="component" value="Unassembled WGS sequence"/>
</dbReference>
<dbReference type="InterPro" id="IPR000330">
    <property type="entry name" value="SNF2_N"/>
</dbReference>
<dbReference type="PANTHER" id="PTHR45629">
    <property type="entry name" value="SNF2/RAD54 FAMILY MEMBER"/>
    <property type="match status" value="1"/>
</dbReference>
<feature type="signal peptide" evidence="1">
    <location>
        <begin position="1"/>
        <end position="19"/>
    </location>
</feature>
<dbReference type="GO" id="GO:0005634">
    <property type="term" value="C:nucleus"/>
    <property type="evidence" value="ECO:0007669"/>
    <property type="project" value="TreeGrafter"/>
</dbReference>
<feature type="non-terminal residue" evidence="3">
    <location>
        <position position="82"/>
    </location>
</feature>
<protein>
    <recommendedName>
        <fullName evidence="2">SNF2 N-terminal domain-containing protein</fullName>
    </recommendedName>
</protein>
<dbReference type="GO" id="GO:0008094">
    <property type="term" value="F:ATP-dependent activity, acting on DNA"/>
    <property type="evidence" value="ECO:0007669"/>
    <property type="project" value="TreeGrafter"/>
</dbReference>
<keyword evidence="4" id="KW-1185">Reference proteome</keyword>
<dbReference type="Gene3D" id="3.40.50.10810">
    <property type="entry name" value="Tandem AAA-ATPase domain"/>
    <property type="match status" value="1"/>
</dbReference>
<dbReference type="Pfam" id="PF00176">
    <property type="entry name" value="SNF2-rel_dom"/>
    <property type="match status" value="1"/>
</dbReference>